<evidence type="ECO:0000313" key="2">
    <source>
        <dbReference type="EMBL" id="KAH8027989.1"/>
    </source>
</evidence>
<organism evidence="2 3">
    <name type="scientific">Rhipicephalus microplus</name>
    <name type="common">Cattle tick</name>
    <name type="synonym">Boophilus microplus</name>
    <dbReference type="NCBI Taxonomy" id="6941"/>
    <lineage>
        <taxon>Eukaryota</taxon>
        <taxon>Metazoa</taxon>
        <taxon>Ecdysozoa</taxon>
        <taxon>Arthropoda</taxon>
        <taxon>Chelicerata</taxon>
        <taxon>Arachnida</taxon>
        <taxon>Acari</taxon>
        <taxon>Parasitiformes</taxon>
        <taxon>Ixodida</taxon>
        <taxon>Ixodoidea</taxon>
        <taxon>Ixodidae</taxon>
        <taxon>Rhipicephalinae</taxon>
        <taxon>Rhipicephalus</taxon>
        <taxon>Boophilus</taxon>
    </lineage>
</organism>
<reference evidence="2" key="2">
    <citation type="submission" date="2021-09" db="EMBL/GenBank/DDBJ databases">
        <authorList>
            <person name="Jia N."/>
            <person name="Wang J."/>
            <person name="Shi W."/>
            <person name="Du L."/>
            <person name="Sun Y."/>
            <person name="Zhan W."/>
            <person name="Jiang J."/>
            <person name="Wang Q."/>
            <person name="Zhang B."/>
            <person name="Ji P."/>
            <person name="Sakyi L.B."/>
            <person name="Cui X."/>
            <person name="Yuan T."/>
            <person name="Jiang B."/>
            <person name="Yang W."/>
            <person name="Lam T.T.-Y."/>
            <person name="Chang Q."/>
            <person name="Ding S."/>
            <person name="Wang X."/>
            <person name="Zhu J."/>
            <person name="Ruan X."/>
            <person name="Zhao L."/>
            <person name="Wei J."/>
            <person name="Que T."/>
            <person name="Du C."/>
            <person name="Cheng J."/>
            <person name="Dai P."/>
            <person name="Han X."/>
            <person name="Huang E."/>
            <person name="Gao Y."/>
            <person name="Liu J."/>
            <person name="Shao H."/>
            <person name="Ye R."/>
            <person name="Li L."/>
            <person name="Wei W."/>
            <person name="Wang X."/>
            <person name="Wang C."/>
            <person name="Huo Q."/>
            <person name="Li W."/>
            <person name="Guo W."/>
            <person name="Chen H."/>
            <person name="Chen S."/>
            <person name="Zhou L."/>
            <person name="Zhou L."/>
            <person name="Ni X."/>
            <person name="Tian J."/>
            <person name="Zhou Y."/>
            <person name="Sheng Y."/>
            <person name="Liu T."/>
            <person name="Pan Y."/>
            <person name="Xia L."/>
            <person name="Li J."/>
            <person name="Zhao F."/>
            <person name="Cao W."/>
        </authorList>
    </citation>
    <scope>NUCLEOTIDE SEQUENCE</scope>
    <source>
        <strain evidence="2">Rmic-2018</strain>
        <tissue evidence="2">Larvae</tissue>
    </source>
</reference>
<comment type="caution">
    <text evidence="2">The sequence shown here is derived from an EMBL/GenBank/DDBJ whole genome shotgun (WGS) entry which is preliminary data.</text>
</comment>
<reference evidence="2" key="1">
    <citation type="journal article" date="2020" name="Cell">
        <title>Large-Scale Comparative Analyses of Tick Genomes Elucidate Their Genetic Diversity and Vector Capacities.</title>
        <authorList>
            <consortium name="Tick Genome and Microbiome Consortium (TIGMIC)"/>
            <person name="Jia N."/>
            <person name="Wang J."/>
            <person name="Shi W."/>
            <person name="Du L."/>
            <person name="Sun Y."/>
            <person name="Zhan W."/>
            <person name="Jiang J.F."/>
            <person name="Wang Q."/>
            <person name="Zhang B."/>
            <person name="Ji P."/>
            <person name="Bell-Sakyi L."/>
            <person name="Cui X.M."/>
            <person name="Yuan T.T."/>
            <person name="Jiang B.G."/>
            <person name="Yang W.F."/>
            <person name="Lam T.T."/>
            <person name="Chang Q.C."/>
            <person name="Ding S.J."/>
            <person name="Wang X.J."/>
            <person name="Zhu J.G."/>
            <person name="Ruan X.D."/>
            <person name="Zhao L."/>
            <person name="Wei J.T."/>
            <person name="Ye R.Z."/>
            <person name="Que T.C."/>
            <person name="Du C.H."/>
            <person name="Zhou Y.H."/>
            <person name="Cheng J.X."/>
            <person name="Dai P.F."/>
            <person name="Guo W.B."/>
            <person name="Han X.H."/>
            <person name="Huang E.J."/>
            <person name="Li L.F."/>
            <person name="Wei W."/>
            <person name="Gao Y.C."/>
            <person name="Liu J.Z."/>
            <person name="Shao H.Z."/>
            <person name="Wang X."/>
            <person name="Wang C.C."/>
            <person name="Yang T.C."/>
            <person name="Huo Q.B."/>
            <person name="Li W."/>
            <person name="Chen H.Y."/>
            <person name="Chen S.E."/>
            <person name="Zhou L.G."/>
            <person name="Ni X.B."/>
            <person name="Tian J.H."/>
            <person name="Sheng Y."/>
            <person name="Liu T."/>
            <person name="Pan Y.S."/>
            <person name="Xia L.Y."/>
            <person name="Li J."/>
            <person name="Zhao F."/>
            <person name="Cao W.C."/>
        </authorList>
    </citation>
    <scope>NUCLEOTIDE SEQUENCE</scope>
    <source>
        <strain evidence="2">Rmic-2018</strain>
    </source>
</reference>
<gene>
    <name evidence="2" type="ORF">HPB51_012259</name>
</gene>
<accession>A0A9J6E1E0</accession>
<evidence type="ECO:0000256" key="1">
    <source>
        <dbReference type="SAM" id="MobiDB-lite"/>
    </source>
</evidence>
<feature type="region of interest" description="Disordered" evidence="1">
    <location>
        <begin position="1"/>
        <end position="33"/>
    </location>
</feature>
<feature type="region of interest" description="Disordered" evidence="1">
    <location>
        <begin position="54"/>
        <end position="83"/>
    </location>
</feature>
<proteinExistence type="predicted"/>
<dbReference type="Proteomes" id="UP000821866">
    <property type="component" value="Chromosome 4"/>
</dbReference>
<evidence type="ECO:0000313" key="3">
    <source>
        <dbReference type="Proteomes" id="UP000821866"/>
    </source>
</evidence>
<dbReference type="EMBL" id="JABSTU010000006">
    <property type="protein sequence ID" value="KAH8027989.1"/>
    <property type="molecule type" value="Genomic_DNA"/>
</dbReference>
<keyword evidence="3" id="KW-1185">Reference proteome</keyword>
<dbReference type="AlphaFoldDB" id="A0A9J6E1E0"/>
<protein>
    <recommendedName>
        <fullName evidence="4">Retrotransposon gag domain-containing protein</fullName>
    </recommendedName>
</protein>
<evidence type="ECO:0008006" key="4">
    <source>
        <dbReference type="Google" id="ProtNLM"/>
    </source>
</evidence>
<feature type="compositionally biased region" description="Polar residues" evidence="1">
    <location>
        <begin position="1"/>
        <end position="18"/>
    </location>
</feature>
<dbReference type="PANTHER" id="PTHR33223">
    <property type="entry name" value="CCHC-TYPE DOMAIN-CONTAINING PROTEIN"/>
    <property type="match status" value="1"/>
</dbReference>
<name>A0A9J6E1E0_RHIMP</name>
<sequence>MSSRSTRPPSLNDGTNQDAARPAPPTVSTHEGEPSMAQILAALVNTQALLANTLSRGPPTTSPIQIHSTSDTSSSIPLFDGTPQQSTHEWITQVERIAALAHWTPSLTLVTAASRLTGSAKDWHTAYGSQYDPWEQWKEALILRFKRKLTMKEFLELQTKRRLQSHETIVEYMYSKNAILNKAPYRLAEEERISLILSGIEDDTWANALAAQLCGTVTELIDRAALLDARRRTTVCAENDKKPSSSTASRGLPPELRPLIVIHFVDMAALFFTGERADWNGRRNTAAAQEPGGRVRFQTHRRPTLTTNGADARGGFYATRAL</sequence>
<dbReference type="PANTHER" id="PTHR33223:SF6">
    <property type="entry name" value="CCHC-TYPE DOMAIN-CONTAINING PROTEIN"/>
    <property type="match status" value="1"/>
</dbReference>